<dbReference type="SUPFAM" id="SSF89392">
    <property type="entry name" value="Prokaryotic lipoproteins and lipoprotein localization factors"/>
    <property type="match status" value="1"/>
</dbReference>
<keyword evidence="1" id="KW-0732">Signal</keyword>
<dbReference type="AlphaFoldDB" id="A0A437QNZ5"/>
<dbReference type="PANTHER" id="PTHR35869">
    <property type="entry name" value="OUTER-MEMBRANE LIPOPROTEIN CARRIER PROTEIN"/>
    <property type="match status" value="1"/>
</dbReference>
<accession>A0A437QNZ5</accession>
<dbReference type="RefSeq" id="WP_127765643.1">
    <property type="nucleotide sequence ID" value="NZ_SADE01000002.1"/>
</dbReference>
<evidence type="ECO:0000256" key="1">
    <source>
        <dbReference type="ARBA" id="ARBA00022729"/>
    </source>
</evidence>
<protein>
    <submittedName>
        <fullName evidence="2">Outer membrane lipoprotein carrier protein LolA</fullName>
    </submittedName>
</protein>
<keyword evidence="2" id="KW-0449">Lipoprotein</keyword>
<sequence>MSVSGTFWSGITATWTKSVHLALLALPILAIALTSGQARAQVFSPEQIADINRIETYLNQLTTLESRFVQIDPRGNFSEGTVFLSRPGKMRFEYDPPSPLLLVADGTWFIYVDKELEEVSHIPLDSTPAAFLLQENISLKDDFKATDISRGSGLVVITVIDRYAPENGQVQLVFEDRPLQLKQWTVTDAQGLDTRVTLVNARFGREMPDELFRFKDPWNSAIGDR</sequence>
<proteinExistence type="predicted"/>
<evidence type="ECO:0000313" key="2">
    <source>
        <dbReference type="EMBL" id="RVU36167.1"/>
    </source>
</evidence>
<gene>
    <name evidence="2" type="ORF">EOI86_13150</name>
</gene>
<dbReference type="CDD" id="cd16325">
    <property type="entry name" value="LolA"/>
    <property type="match status" value="1"/>
</dbReference>
<name>A0A437QNZ5_9PROT</name>
<organism evidence="2 3">
    <name type="scientific">Hwanghaeella grinnelliae</name>
    <dbReference type="NCBI Taxonomy" id="2500179"/>
    <lineage>
        <taxon>Bacteria</taxon>
        <taxon>Pseudomonadati</taxon>
        <taxon>Pseudomonadota</taxon>
        <taxon>Alphaproteobacteria</taxon>
        <taxon>Rhodospirillales</taxon>
        <taxon>Rhodospirillaceae</taxon>
        <taxon>Hwanghaeella</taxon>
    </lineage>
</organism>
<dbReference type="EMBL" id="SADE01000002">
    <property type="protein sequence ID" value="RVU36167.1"/>
    <property type="molecule type" value="Genomic_DNA"/>
</dbReference>
<reference evidence="3" key="1">
    <citation type="submission" date="2019-01" db="EMBL/GenBank/DDBJ databases">
        <title>Gri0909 isolated from a small marine red alga.</title>
        <authorList>
            <person name="Kim J."/>
            <person name="Jeong S.E."/>
            <person name="Jeon C.O."/>
        </authorList>
    </citation>
    <scope>NUCLEOTIDE SEQUENCE [LARGE SCALE GENOMIC DNA]</scope>
    <source>
        <strain evidence="3">Gri0909</strain>
    </source>
</reference>
<dbReference type="Proteomes" id="UP000287447">
    <property type="component" value="Unassembled WGS sequence"/>
</dbReference>
<dbReference type="PANTHER" id="PTHR35869:SF1">
    <property type="entry name" value="OUTER-MEMBRANE LIPOPROTEIN CARRIER PROTEIN"/>
    <property type="match status" value="1"/>
</dbReference>
<keyword evidence="3" id="KW-1185">Reference proteome</keyword>
<evidence type="ECO:0000313" key="3">
    <source>
        <dbReference type="Proteomes" id="UP000287447"/>
    </source>
</evidence>
<comment type="caution">
    <text evidence="2">The sequence shown here is derived from an EMBL/GenBank/DDBJ whole genome shotgun (WGS) entry which is preliminary data.</text>
</comment>
<dbReference type="InterPro" id="IPR029046">
    <property type="entry name" value="LolA/LolB/LppX"/>
</dbReference>
<dbReference type="Pfam" id="PF03548">
    <property type="entry name" value="LolA"/>
    <property type="match status" value="1"/>
</dbReference>
<dbReference type="Gene3D" id="2.50.20.10">
    <property type="entry name" value="Lipoprotein localisation LolA/LolB/LppX"/>
    <property type="match status" value="1"/>
</dbReference>
<dbReference type="InterPro" id="IPR004564">
    <property type="entry name" value="OM_lipoprot_carrier_LolA-like"/>
</dbReference>
<dbReference type="OrthoDB" id="9800501at2"/>